<protein>
    <submittedName>
        <fullName evidence="1">Uncharacterized protein</fullName>
    </submittedName>
</protein>
<gene>
    <name evidence="1" type="ORF">UFOVP74_38</name>
</gene>
<dbReference type="EMBL" id="LR796196">
    <property type="protein sequence ID" value="CAB4126484.1"/>
    <property type="molecule type" value="Genomic_DNA"/>
</dbReference>
<sequence>MVLRCYAGPELRPPVKYQRMALHINGNAAMVIPGYDQVGHTKRRLWEHLLLHFRILPRPQLIPLKIWVIKYRWCHILPATVSPLYQLLQLYLPYLAGVPCGNLIHHCRHAHYRPIYPRQYL</sequence>
<organism evidence="1">
    <name type="scientific">uncultured Caudovirales phage</name>
    <dbReference type="NCBI Taxonomy" id="2100421"/>
    <lineage>
        <taxon>Viruses</taxon>
        <taxon>Duplodnaviria</taxon>
        <taxon>Heunggongvirae</taxon>
        <taxon>Uroviricota</taxon>
        <taxon>Caudoviricetes</taxon>
        <taxon>Peduoviridae</taxon>
        <taxon>Maltschvirus</taxon>
        <taxon>Maltschvirus maltsch</taxon>
    </lineage>
</organism>
<accession>A0A6J5KVP8</accession>
<proteinExistence type="predicted"/>
<name>A0A6J5KVP8_9CAUD</name>
<reference evidence="1" key="1">
    <citation type="submission" date="2020-04" db="EMBL/GenBank/DDBJ databases">
        <authorList>
            <person name="Chiriac C."/>
            <person name="Salcher M."/>
            <person name="Ghai R."/>
            <person name="Kavagutti S V."/>
        </authorList>
    </citation>
    <scope>NUCLEOTIDE SEQUENCE</scope>
</reference>
<evidence type="ECO:0000313" key="1">
    <source>
        <dbReference type="EMBL" id="CAB4126484.1"/>
    </source>
</evidence>